<keyword evidence="19" id="KW-1185">Reference proteome</keyword>
<evidence type="ECO:0000256" key="4">
    <source>
        <dbReference type="ARBA" id="ARBA00022801"/>
    </source>
</evidence>
<name>G9WTG5_9FIRM</name>
<dbReference type="Gene3D" id="6.10.250.2380">
    <property type="match status" value="1"/>
</dbReference>
<evidence type="ECO:0000256" key="11">
    <source>
        <dbReference type="ARBA" id="ARBA00034617"/>
    </source>
</evidence>
<feature type="binding site" evidence="14">
    <location>
        <begin position="23"/>
        <end position="30"/>
    </location>
    <ligand>
        <name>ATP</name>
        <dbReference type="ChEBI" id="CHEBI:30616"/>
    </ligand>
</feature>
<dbReference type="PROSITE" id="PS51198">
    <property type="entry name" value="UVRD_HELICASE_ATP_BIND"/>
    <property type="match status" value="1"/>
</dbReference>
<keyword evidence="2 14" id="KW-0547">Nucleotide-binding</keyword>
<comment type="catalytic activity">
    <reaction evidence="11">
        <text>Couples ATP hydrolysis with the unwinding of duplex DNA by translocating in the 3'-5' direction.</text>
        <dbReference type="EC" id="5.6.2.4"/>
    </reaction>
</comment>
<evidence type="ECO:0000256" key="9">
    <source>
        <dbReference type="ARBA" id="ARBA00023204"/>
    </source>
</evidence>
<feature type="domain" description="UvrD-like helicase ATP-binding" evidence="16">
    <location>
        <begin position="2"/>
        <end position="492"/>
    </location>
</feature>
<dbReference type="InterPro" id="IPR038726">
    <property type="entry name" value="PDDEXK_AddAB-type"/>
</dbReference>
<dbReference type="PROSITE" id="PS51217">
    <property type="entry name" value="UVRD_HELICASE_CTER"/>
    <property type="match status" value="1"/>
</dbReference>
<dbReference type="InterPro" id="IPR027417">
    <property type="entry name" value="P-loop_NTPase"/>
</dbReference>
<dbReference type="Gene3D" id="3.40.50.300">
    <property type="entry name" value="P-loop containing nucleotide triphosphate hydrolases"/>
    <property type="match status" value="4"/>
</dbReference>
<keyword evidence="6" id="KW-0269">Exonuclease</keyword>
<dbReference type="Pfam" id="PF13361">
    <property type="entry name" value="UvrD_C"/>
    <property type="match status" value="1"/>
</dbReference>
<evidence type="ECO:0000259" key="16">
    <source>
        <dbReference type="PROSITE" id="PS51198"/>
    </source>
</evidence>
<evidence type="ECO:0000256" key="7">
    <source>
        <dbReference type="ARBA" id="ARBA00022840"/>
    </source>
</evidence>
<gene>
    <name evidence="18" type="ORF">HMPREF9624_00199</name>
</gene>
<dbReference type="GO" id="GO:0005524">
    <property type="term" value="F:ATP binding"/>
    <property type="evidence" value="ECO:0007669"/>
    <property type="project" value="UniProtKB-UniRule"/>
</dbReference>
<dbReference type="Proteomes" id="UP000003527">
    <property type="component" value="Unassembled WGS sequence"/>
</dbReference>
<dbReference type="PANTHER" id="PTHR11070:SF48">
    <property type="entry name" value="ATP-DEPENDENT HELICASE_NUCLEASE SUBUNIT A"/>
    <property type="match status" value="1"/>
</dbReference>
<dbReference type="GO" id="GO:0016887">
    <property type="term" value="F:ATP hydrolysis activity"/>
    <property type="evidence" value="ECO:0007669"/>
    <property type="project" value="RHEA"/>
</dbReference>
<dbReference type="InterPro" id="IPR011604">
    <property type="entry name" value="PDDEXK-like_dom_sf"/>
</dbReference>
<keyword evidence="5 14" id="KW-0347">Helicase</keyword>
<evidence type="ECO:0000256" key="15">
    <source>
        <dbReference type="SAM" id="MobiDB-lite"/>
    </source>
</evidence>
<evidence type="ECO:0000256" key="12">
    <source>
        <dbReference type="ARBA" id="ARBA00034808"/>
    </source>
</evidence>
<evidence type="ECO:0000256" key="13">
    <source>
        <dbReference type="ARBA" id="ARBA00048988"/>
    </source>
</evidence>
<dbReference type="Gene3D" id="3.90.320.10">
    <property type="match status" value="1"/>
</dbReference>
<evidence type="ECO:0000256" key="14">
    <source>
        <dbReference type="PROSITE-ProRule" id="PRU00560"/>
    </source>
</evidence>
<evidence type="ECO:0000256" key="8">
    <source>
        <dbReference type="ARBA" id="ARBA00023125"/>
    </source>
</evidence>
<keyword evidence="3" id="KW-0227">DNA damage</keyword>
<dbReference type="InterPro" id="IPR011335">
    <property type="entry name" value="Restrct_endonuc-II-like"/>
</dbReference>
<keyword evidence="9" id="KW-0234">DNA repair</keyword>
<dbReference type="HOGENOM" id="CLU_001114_3_1_9"/>
<feature type="region of interest" description="Disordered" evidence="15">
    <location>
        <begin position="1086"/>
        <end position="1117"/>
    </location>
</feature>
<evidence type="ECO:0000256" key="5">
    <source>
        <dbReference type="ARBA" id="ARBA00022806"/>
    </source>
</evidence>
<dbReference type="GO" id="GO:0005829">
    <property type="term" value="C:cytosol"/>
    <property type="evidence" value="ECO:0007669"/>
    <property type="project" value="TreeGrafter"/>
</dbReference>
<dbReference type="GO" id="GO:0004527">
    <property type="term" value="F:exonuclease activity"/>
    <property type="evidence" value="ECO:0007669"/>
    <property type="project" value="UniProtKB-KW"/>
</dbReference>
<dbReference type="GO" id="GO:0000725">
    <property type="term" value="P:recombinational repair"/>
    <property type="evidence" value="ECO:0007669"/>
    <property type="project" value="TreeGrafter"/>
</dbReference>
<comment type="catalytic activity">
    <reaction evidence="13">
        <text>ATP + H2O = ADP + phosphate + H(+)</text>
        <dbReference type="Rhea" id="RHEA:13065"/>
        <dbReference type="ChEBI" id="CHEBI:15377"/>
        <dbReference type="ChEBI" id="CHEBI:15378"/>
        <dbReference type="ChEBI" id="CHEBI:30616"/>
        <dbReference type="ChEBI" id="CHEBI:43474"/>
        <dbReference type="ChEBI" id="CHEBI:456216"/>
        <dbReference type="EC" id="5.6.2.4"/>
    </reaction>
</comment>
<dbReference type="InterPro" id="IPR014017">
    <property type="entry name" value="DNA_helicase_UvrD-like_C"/>
</dbReference>
<feature type="compositionally biased region" description="Basic and acidic residues" evidence="15">
    <location>
        <begin position="1103"/>
        <end position="1117"/>
    </location>
</feature>
<keyword evidence="1" id="KW-0540">Nuclease</keyword>
<dbReference type="Pfam" id="PF00580">
    <property type="entry name" value="UvrD-helicase"/>
    <property type="match status" value="1"/>
</dbReference>
<dbReference type="PANTHER" id="PTHR11070">
    <property type="entry name" value="UVRD / RECB / PCRA DNA HELICASE FAMILY MEMBER"/>
    <property type="match status" value="1"/>
</dbReference>
<dbReference type="SUPFAM" id="SSF52980">
    <property type="entry name" value="Restriction endonuclease-like"/>
    <property type="match status" value="1"/>
</dbReference>
<protein>
    <recommendedName>
        <fullName evidence="12">DNA 3'-5' helicase</fullName>
        <ecNumber evidence="12">5.6.2.4</ecNumber>
    </recommendedName>
</protein>
<accession>G9WTG5</accession>
<evidence type="ECO:0000256" key="6">
    <source>
        <dbReference type="ARBA" id="ARBA00022839"/>
    </source>
</evidence>
<dbReference type="InterPro" id="IPR014016">
    <property type="entry name" value="UvrD-like_ATP-bd"/>
</dbReference>
<keyword evidence="7 14" id="KW-0067">ATP-binding</keyword>
<sequence>MSKWTKEQSEVISHRKGNLLVSAAAGSGKTAVLVEHVIDRLLDKEHPLSLSSVVLMTFTEAAASEMKERIKARLKEAFLESRDPHIEREIAELPNANISTIDAFCKRLIQENYTSLKIEPNFRIGEKNELALLQEDIVEELLEEEYGKKEESFLSFVDRYSTGKQDKGIQEIILKLYYLAIASPFPEKYLKTLSENSSSAWKNYLLASIRKRVEEAIETLREAIRICSEEGGPSEYLVTVEEDYQSLLRVKAIRSSQKENTEEILERKESESGGEAAKLLEKAEEILEKSEEAGAILRRTIEEIQTISFSRIKNSRAERKEEVKGRRNAVKALVQKWQKNYILIPEEIEEKAETEGKTLLQEAIRLTLLFHARYQKEKLERNILDFSDLEHFALKLLYTEKDGALHFSALADELAQEYTEILVDEYQDSNMVQEYLVSALSKERFSEGNVFQVGDVKQSIYRFRMARPELFLRKYYDESYPKIFLQKNFRSLKGVIDAVNACFFRIMKKELGGIEYDRDSSLFQGREEKEDTDSQTELLLLEKEENKPEKKKGEQTEEEKAKGKKEEKQGEKGGEAGLEKETDLQLECRMIASRVKELHKKNIQYKDMVILLRSPKKVAKEMVDIFSEEGIPSFAVSSDGYYSQVEVETVLAMLSIIDNPKQDIPLAAVLHSAMFHFTDEELCSLKIAYGSLSEALCISLEAIADGNIGSENVCSGNKPSETITGKNLWSGNTRSETISGENICSEKENPLQVQPPLDQALFEKWKDFCMKLERYRRLSRNLRVHELLTLLYEETSYYLYVSALPMGEKRRANLDQLIEDALQFEKGSFSGLFYFIRYIEKAKQKEYDEGEANIYSENDDLLRIMSIHQSKGLQFKVVFLSSIQKNFNKQDLRESILLDEELGMASPYLDQETRIKYPSLQLSAIKEKMEEENQAEELRLLYVAMTRAEEKLIMTGVIKNLASYLEKHPVNEDIKTEEIKRANSYLDFIMLAFSRSFTESLENPLVKLRTFTREALSEKKEKEEGEKFSFKDTLYSYLAEKCEKTVEEEEWDKDFSYRYPHEESTHLYPKYAVSLLKKQAIEAVKEQGDKEGETGGESEGLSEAEKSGKNRQVYERNTEKREKGLGAKIGDSFHHALALFDYTKGLEQLPAILGEEELSLLNKEQFQTFLSSSLGECFKKAYREKRLFREKHFMRALPYHSLFPERAEEDEVLLQGIIDAFIVEDDGIILVDYKTDRVKSEEELKERYRKQIMLYSDALEAILGKKVKRRVLYSFYLGKEVELLPREDMARIPD</sequence>
<dbReference type="Gene3D" id="1.10.486.10">
    <property type="entry name" value="PCRA, domain 4"/>
    <property type="match status" value="1"/>
</dbReference>
<dbReference type="GO" id="GO:0003677">
    <property type="term" value="F:DNA binding"/>
    <property type="evidence" value="ECO:0007669"/>
    <property type="project" value="UniProtKB-KW"/>
</dbReference>
<evidence type="ECO:0000256" key="3">
    <source>
        <dbReference type="ARBA" id="ARBA00022763"/>
    </source>
</evidence>
<evidence type="ECO:0000259" key="17">
    <source>
        <dbReference type="PROSITE" id="PS51217"/>
    </source>
</evidence>
<comment type="caution">
    <text evidence="18">The sequence shown here is derived from an EMBL/GenBank/DDBJ whole genome shotgun (WGS) entry which is preliminary data.</text>
</comment>
<dbReference type="InterPro" id="IPR000212">
    <property type="entry name" value="DNA_helicase_UvrD/REP"/>
</dbReference>
<dbReference type="EC" id="5.6.2.4" evidence="12"/>
<reference evidence="18 19" key="1">
    <citation type="submission" date="2011-08" db="EMBL/GenBank/DDBJ databases">
        <title>The Genome Sequence of Oribacterium sp. ACB7.</title>
        <authorList>
            <consortium name="The Broad Institute Genome Sequencing Platform"/>
            <person name="Earl A."/>
            <person name="Ward D."/>
            <person name="Feldgarden M."/>
            <person name="Gevers D."/>
            <person name="Sizova M."/>
            <person name="Hazen A."/>
            <person name="Epstein S."/>
            <person name="Young S.K."/>
            <person name="Zeng Q."/>
            <person name="Gargeya S."/>
            <person name="Fitzgerald M."/>
            <person name="Haas B."/>
            <person name="Abouelleil A."/>
            <person name="Alvarado L."/>
            <person name="Arachchi H.M."/>
            <person name="Berlin A."/>
            <person name="Brown A."/>
            <person name="Chapman S.B."/>
            <person name="Chen Z."/>
            <person name="Dunbar C."/>
            <person name="Freedman E."/>
            <person name="Gearin G."/>
            <person name="Gellesch M."/>
            <person name="Goldberg J."/>
            <person name="Griggs A."/>
            <person name="Gujja S."/>
            <person name="Heiman D."/>
            <person name="Howarth C."/>
            <person name="Larson L."/>
            <person name="Lui A."/>
            <person name="MacDonald P.J.P."/>
            <person name="Montmayeur A."/>
            <person name="Murphy C."/>
            <person name="Neiman D."/>
            <person name="Pearson M."/>
            <person name="Priest M."/>
            <person name="Roberts A."/>
            <person name="Saif S."/>
            <person name="Shea T."/>
            <person name="Shenoy N."/>
            <person name="Sisk P."/>
            <person name="Stolte C."/>
            <person name="Sykes S."/>
            <person name="Wortman J."/>
            <person name="Nusbaum C."/>
            <person name="Birren B."/>
        </authorList>
    </citation>
    <scope>NUCLEOTIDE SEQUENCE [LARGE SCALE GENOMIC DNA]</scope>
    <source>
        <strain evidence="18 19">ACB7</strain>
    </source>
</reference>
<evidence type="ECO:0000313" key="18">
    <source>
        <dbReference type="EMBL" id="EHL12488.1"/>
    </source>
</evidence>
<evidence type="ECO:0000256" key="10">
    <source>
        <dbReference type="ARBA" id="ARBA00023235"/>
    </source>
</evidence>
<dbReference type="Pfam" id="PF12705">
    <property type="entry name" value="PDDEXK_1"/>
    <property type="match status" value="1"/>
</dbReference>
<dbReference type="RefSeq" id="WP_009536133.1">
    <property type="nucleotide sequence ID" value="NZ_JH414504.1"/>
</dbReference>
<feature type="domain" description="UvrD-like helicase C-terminal" evidence="17">
    <location>
        <begin position="545"/>
        <end position="872"/>
    </location>
</feature>
<dbReference type="GO" id="GO:0043138">
    <property type="term" value="F:3'-5' DNA helicase activity"/>
    <property type="evidence" value="ECO:0007669"/>
    <property type="project" value="UniProtKB-EC"/>
</dbReference>
<evidence type="ECO:0000256" key="1">
    <source>
        <dbReference type="ARBA" id="ARBA00022722"/>
    </source>
</evidence>
<dbReference type="EMBL" id="AFZD01000015">
    <property type="protein sequence ID" value="EHL12488.1"/>
    <property type="molecule type" value="Genomic_DNA"/>
</dbReference>
<dbReference type="GO" id="GO:0033202">
    <property type="term" value="C:DNA helicase complex"/>
    <property type="evidence" value="ECO:0007669"/>
    <property type="project" value="TreeGrafter"/>
</dbReference>
<proteinExistence type="predicted"/>
<evidence type="ECO:0000313" key="19">
    <source>
        <dbReference type="Proteomes" id="UP000003527"/>
    </source>
</evidence>
<feature type="region of interest" description="Disordered" evidence="15">
    <location>
        <begin position="540"/>
        <end position="579"/>
    </location>
</feature>
<keyword evidence="10" id="KW-0413">Isomerase</keyword>
<dbReference type="SUPFAM" id="SSF52540">
    <property type="entry name" value="P-loop containing nucleoside triphosphate hydrolases"/>
    <property type="match status" value="1"/>
</dbReference>
<organism evidence="18 19">
    <name type="scientific">Oribacterium asaccharolyticum ACB7</name>
    <dbReference type="NCBI Taxonomy" id="796944"/>
    <lineage>
        <taxon>Bacteria</taxon>
        <taxon>Bacillati</taxon>
        <taxon>Bacillota</taxon>
        <taxon>Clostridia</taxon>
        <taxon>Lachnospirales</taxon>
        <taxon>Lachnospiraceae</taxon>
        <taxon>Oribacterium</taxon>
    </lineage>
</organism>
<keyword evidence="4 14" id="KW-0378">Hydrolase</keyword>
<evidence type="ECO:0000256" key="2">
    <source>
        <dbReference type="ARBA" id="ARBA00022741"/>
    </source>
</evidence>
<dbReference type="PATRIC" id="fig|796944.3.peg.909"/>
<keyword evidence="8" id="KW-0238">DNA-binding</keyword>